<accession>A0A3P6TUP8</accession>
<evidence type="ECO:0000313" key="2">
    <source>
        <dbReference type="Proteomes" id="UP000277928"/>
    </source>
</evidence>
<keyword evidence="2" id="KW-1185">Reference proteome</keyword>
<sequence>MYANTVAQITFSAKRLFLQKLAKIVSINEIMRYHELYVTADAAPTYVEVIEIRKMKESGLAGCLPEDIVSQCLQSNDRYDECTRDLCSRCILQASVLNPFGWCSFFKC</sequence>
<reference evidence="1 2" key="1">
    <citation type="submission" date="2018-08" db="EMBL/GenBank/DDBJ databases">
        <authorList>
            <person name="Laetsch R D."/>
            <person name="Stevens L."/>
            <person name="Kumar S."/>
            <person name="Blaxter L. M."/>
        </authorList>
    </citation>
    <scope>NUCLEOTIDE SEQUENCE [LARGE SCALE GENOMIC DNA]</scope>
</reference>
<name>A0A3P6TUP8_LITSI</name>
<proteinExistence type="predicted"/>
<organism evidence="1 2">
    <name type="scientific">Litomosoides sigmodontis</name>
    <name type="common">Filarial nematode worm</name>
    <dbReference type="NCBI Taxonomy" id="42156"/>
    <lineage>
        <taxon>Eukaryota</taxon>
        <taxon>Metazoa</taxon>
        <taxon>Ecdysozoa</taxon>
        <taxon>Nematoda</taxon>
        <taxon>Chromadorea</taxon>
        <taxon>Rhabditida</taxon>
        <taxon>Spirurina</taxon>
        <taxon>Spiruromorpha</taxon>
        <taxon>Filarioidea</taxon>
        <taxon>Onchocercidae</taxon>
        <taxon>Litomosoides</taxon>
    </lineage>
</organism>
<dbReference type="OrthoDB" id="5784148at2759"/>
<dbReference type="EMBL" id="UYRX01000029">
    <property type="protein sequence ID" value="VDK70018.1"/>
    <property type="molecule type" value="Genomic_DNA"/>
</dbReference>
<evidence type="ECO:0000313" key="1">
    <source>
        <dbReference type="EMBL" id="VDK70018.1"/>
    </source>
</evidence>
<gene>
    <name evidence="1" type="ORF">NLS_LOCUS950</name>
</gene>
<dbReference type="AlphaFoldDB" id="A0A3P6TUP8"/>
<dbReference type="Proteomes" id="UP000277928">
    <property type="component" value="Unassembled WGS sequence"/>
</dbReference>
<protein>
    <submittedName>
        <fullName evidence="1">Uncharacterized protein</fullName>
    </submittedName>
</protein>